<reference evidence="5" key="1">
    <citation type="submission" date="2016-10" db="EMBL/GenBank/DDBJ databases">
        <authorList>
            <person name="Benchimol M."/>
            <person name="Almeida L.G."/>
            <person name="Vasconcelos A.T."/>
            <person name="Perreira-Neves A."/>
            <person name="Rosa I.A."/>
            <person name="Tasca T."/>
            <person name="Bogo M.R."/>
            <person name="de Souza W."/>
        </authorList>
    </citation>
    <scope>NUCLEOTIDE SEQUENCE [LARGE SCALE GENOMIC DNA]</scope>
    <source>
        <strain evidence="5">K</strain>
    </source>
</reference>
<dbReference type="PANTHER" id="PTHR44675:SF1">
    <property type="entry name" value="P21-ACTIVATED PROTEIN KINASE-INTERACTING PROTEIN 1"/>
    <property type="match status" value="1"/>
</dbReference>
<dbReference type="Pfam" id="PF00400">
    <property type="entry name" value="WD40"/>
    <property type="match status" value="3"/>
</dbReference>
<dbReference type="InterPro" id="IPR036322">
    <property type="entry name" value="WD40_repeat_dom_sf"/>
</dbReference>
<organism evidence="5 6">
    <name type="scientific">Tritrichomonas foetus</name>
    <dbReference type="NCBI Taxonomy" id="1144522"/>
    <lineage>
        <taxon>Eukaryota</taxon>
        <taxon>Metamonada</taxon>
        <taxon>Parabasalia</taxon>
        <taxon>Tritrichomonadida</taxon>
        <taxon>Tritrichomonadidae</taxon>
        <taxon>Tritrichomonas</taxon>
    </lineage>
</organism>
<evidence type="ECO:0000256" key="2">
    <source>
        <dbReference type="ARBA" id="ARBA00022574"/>
    </source>
</evidence>
<dbReference type="RefSeq" id="XP_068367993.1">
    <property type="nucleotide sequence ID" value="XM_068498037.1"/>
</dbReference>
<sequence length="314" mass="35020">MCEEIGTLAIGTYDGILFCYRIWKIPEGCTDLPEGVPKDYVGYFTKLIFNFQPHDGAIRQLASSSRYIASGGYDGAISLFDLKVMKNIGSLVQHDDCIESLAFFKNFYLISGSADKTICLWRISDWGHMKQLKGHTAALTSMAISPTGKFMLSTGKDGALRMWDLMHGHNARTRKIGTSATFVGFSEDSKQFFFGYDNMVRYCDGVTETVLFDFPHEKQVTCYSVNGATLWVGTTNGLIYAWSTETGDSLGVFKFSESDRIKMLSANNQYLICLTSSGIAKIGVVSEDFEIDTVMEWDIKTRITCGTFIPSNRK</sequence>
<dbReference type="InterPro" id="IPR001680">
    <property type="entry name" value="WD40_rpt"/>
</dbReference>
<name>A0A1J4KUA3_9EUKA</name>
<dbReference type="GeneID" id="94832741"/>
<evidence type="ECO:0000313" key="5">
    <source>
        <dbReference type="EMBL" id="OHT14857.1"/>
    </source>
</evidence>
<keyword evidence="2 4" id="KW-0853">WD repeat</keyword>
<dbReference type="Gene3D" id="2.130.10.10">
    <property type="entry name" value="YVTN repeat-like/Quinoprotein amine dehydrogenase"/>
    <property type="match status" value="2"/>
</dbReference>
<keyword evidence="3" id="KW-0677">Repeat</keyword>
<gene>
    <name evidence="5" type="ORF">TRFO_14827</name>
</gene>
<protein>
    <submittedName>
        <fullName evidence="5">P21-activated protein kinase-interacting protein 1-like protein</fullName>
    </submittedName>
</protein>
<dbReference type="OrthoDB" id="308449at2759"/>
<evidence type="ECO:0000256" key="1">
    <source>
        <dbReference type="ARBA" id="ARBA00022517"/>
    </source>
</evidence>
<dbReference type="GO" id="GO:0042254">
    <property type="term" value="P:ribosome biogenesis"/>
    <property type="evidence" value="ECO:0007669"/>
    <property type="project" value="UniProtKB-KW"/>
</dbReference>
<dbReference type="SUPFAM" id="SSF50978">
    <property type="entry name" value="WD40 repeat-like"/>
    <property type="match status" value="1"/>
</dbReference>
<dbReference type="InterPro" id="IPR020472">
    <property type="entry name" value="WD40_PAC1"/>
</dbReference>
<proteinExistence type="predicted"/>
<comment type="caution">
    <text evidence="5">The sequence shown here is derived from an EMBL/GenBank/DDBJ whole genome shotgun (WGS) entry which is preliminary data.</text>
</comment>
<evidence type="ECO:0000256" key="3">
    <source>
        <dbReference type="ARBA" id="ARBA00022737"/>
    </source>
</evidence>
<dbReference type="SMART" id="SM00320">
    <property type="entry name" value="WD40"/>
    <property type="match status" value="4"/>
</dbReference>
<evidence type="ECO:0000256" key="4">
    <source>
        <dbReference type="PROSITE-ProRule" id="PRU00221"/>
    </source>
</evidence>
<dbReference type="InterPro" id="IPR019775">
    <property type="entry name" value="WD40_repeat_CS"/>
</dbReference>
<feature type="repeat" description="WD" evidence="4">
    <location>
        <begin position="91"/>
        <end position="124"/>
    </location>
</feature>
<dbReference type="EMBL" id="MLAK01000314">
    <property type="protein sequence ID" value="OHT14857.1"/>
    <property type="molecule type" value="Genomic_DNA"/>
</dbReference>
<dbReference type="InterPro" id="IPR051959">
    <property type="entry name" value="PAK1-Kinase_Regulator"/>
</dbReference>
<dbReference type="PROSITE" id="PS50082">
    <property type="entry name" value="WD_REPEATS_2"/>
    <property type="match status" value="2"/>
</dbReference>
<feature type="repeat" description="WD" evidence="4">
    <location>
        <begin position="132"/>
        <end position="173"/>
    </location>
</feature>
<dbReference type="VEuPathDB" id="TrichDB:TRFO_14827"/>
<dbReference type="GO" id="GO:0016301">
    <property type="term" value="F:kinase activity"/>
    <property type="evidence" value="ECO:0007669"/>
    <property type="project" value="UniProtKB-KW"/>
</dbReference>
<keyword evidence="6" id="KW-1185">Reference proteome</keyword>
<dbReference type="InterPro" id="IPR015943">
    <property type="entry name" value="WD40/YVTN_repeat-like_dom_sf"/>
</dbReference>
<dbReference type="PROSITE" id="PS00678">
    <property type="entry name" value="WD_REPEATS_1"/>
    <property type="match status" value="1"/>
</dbReference>
<dbReference type="Proteomes" id="UP000179807">
    <property type="component" value="Unassembled WGS sequence"/>
</dbReference>
<dbReference type="PRINTS" id="PR00320">
    <property type="entry name" value="GPROTEINBRPT"/>
</dbReference>
<dbReference type="AlphaFoldDB" id="A0A1J4KUA3"/>
<evidence type="ECO:0000313" key="6">
    <source>
        <dbReference type="Proteomes" id="UP000179807"/>
    </source>
</evidence>
<keyword evidence="1" id="KW-0690">Ribosome biogenesis</keyword>
<dbReference type="PROSITE" id="PS50294">
    <property type="entry name" value="WD_REPEATS_REGION"/>
    <property type="match status" value="1"/>
</dbReference>
<dbReference type="PANTHER" id="PTHR44675">
    <property type="entry name" value="PAK1 INTERACTING PROTEIN 1"/>
    <property type="match status" value="1"/>
</dbReference>
<accession>A0A1J4KUA3</accession>